<dbReference type="GO" id="GO:0004674">
    <property type="term" value="F:protein serine/threonine kinase activity"/>
    <property type="evidence" value="ECO:0007669"/>
    <property type="project" value="UniProtKB-KW"/>
</dbReference>
<evidence type="ECO:0000256" key="10">
    <source>
        <dbReference type="RuleBase" id="RU000304"/>
    </source>
</evidence>
<dbReference type="GO" id="GO:0050684">
    <property type="term" value="P:regulation of mRNA processing"/>
    <property type="evidence" value="ECO:0007669"/>
    <property type="project" value="TreeGrafter"/>
</dbReference>
<dbReference type="InterPro" id="IPR051334">
    <property type="entry name" value="SRPK"/>
</dbReference>
<proteinExistence type="inferred from homology"/>
<dbReference type="STRING" id="342668.A0A1B8GB66"/>
<keyword evidence="4 9" id="KW-0547">Nucleotide-binding</keyword>
<dbReference type="GO" id="GO:0005524">
    <property type="term" value="F:ATP binding"/>
    <property type="evidence" value="ECO:0007669"/>
    <property type="project" value="UniProtKB-UniRule"/>
</dbReference>
<dbReference type="GO" id="GO:0005634">
    <property type="term" value="C:nucleus"/>
    <property type="evidence" value="ECO:0007669"/>
    <property type="project" value="TreeGrafter"/>
</dbReference>
<keyword evidence="3" id="KW-0808">Transferase</keyword>
<keyword evidence="5" id="KW-0418">Kinase</keyword>
<evidence type="ECO:0000256" key="2">
    <source>
        <dbReference type="ARBA" id="ARBA00022527"/>
    </source>
</evidence>
<evidence type="ECO:0000256" key="6">
    <source>
        <dbReference type="ARBA" id="ARBA00022840"/>
    </source>
</evidence>
<evidence type="ECO:0000313" key="13">
    <source>
        <dbReference type="Proteomes" id="UP000091956"/>
    </source>
</evidence>
<evidence type="ECO:0000259" key="11">
    <source>
        <dbReference type="PROSITE" id="PS50011"/>
    </source>
</evidence>
<dbReference type="InterPro" id="IPR017441">
    <property type="entry name" value="Protein_kinase_ATP_BS"/>
</dbReference>
<dbReference type="Pfam" id="PF00069">
    <property type="entry name" value="Pkinase"/>
    <property type="match status" value="1"/>
</dbReference>
<evidence type="ECO:0000256" key="1">
    <source>
        <dbReference type="ARBA" id="ARBA00012513"/>
    </source>
</evidence>
<keyword evidence="2 10" id="KW-0723">Serine/threonine-protein kinase</keyword>
<dbReference type="InterPro" id="IPR011009">
    <property type="entry name" value="Kinase-like_dom_sf"/>
</dbReference>
<feature type="domain" description="Protein kinase" evidence="11">
    <location>
        <begin position="77"/>
        <end position="433"/>
    </location>
</feature>
<dbReference type="PANTHER" id="PTHR47634:SF9">
    <property type="entry name" value="PROTEIN KINASE DOMAIN-CONTAINING PROTEIN-RELATED"/>
    <property type="match status" value="1"/>
</dbReference>
<dbReference type="InterPro" id="IPR000719">
    <property type="entry name" value="Prot_kinase_dom"/>
</dbReference>
<sequence>MSLPRCLCEFHTCQLMLRSRALTTMSRRCISSRVTMHPNAVAHLLPADTLLEEEKNPDYDPKRFYPAQIGETVNGKYQIISKLGFGTGSTVWLAEEMNRWPWQSSKYMALKITNCFEGDWKSANEELQMPRHISQIQLEDEGGKYVRVAEDSFVVMGPFGEHLCLVFEPLREPLWMLGRHLGTVGLSAPILKAFLKLILKGLDFLHSECHIIHTDLKADNFLIGFEDSLVIVEYVKAQIQNPGPYKEGDGRRVYQSQPDFGRFTKGTGVLKISDFGAAVFGDTTRLHYHDIQPEQFAAPEVLLGAGWTNSADIWNLGMVLWELLEDISLLDGVGPENQYDRHVHFAQMIRILGPPPVELLGRANKEVYASLSSEQGEFRHPHLMSPEDFTSESKTPSLQGEDKRLFIEFARRMLKWLPEERATARELYEDPWLSSP</sequence>
<dbReference type="SMART" id="SM00220">
    <property type="entry name" value="S_TKc"/>
    <property type="match status" value="1"/>
</dbReference>
<dbReference type="RefSeq" id="XP_059319378.1">
    <property type="nucleotide sequence ID" value="XM_059464029.1"/>
</dbReference>
<comment type="catalytic activity">
    <reaction evidence="8">
        <text>L-seryl-[protein] + ATP = O-phospho-L-seryl-[protein] + ADP + H(+)</text>
        <dbReference type="Rhea" id="RHEA:17989"/>
        <dbReference type="Rhea" id="RHEA-COMP:9863"/>
        <dbReference type="Rhea" id="RHEA-COMP:11604"/>
        <dbReference type="ChEBI" id="CHEBI:15378"/>
        <dbReference type="ChEBI" id="CHEBI:29999"/>
        <dbReference type="ChEBI" id="CHEBI:30616"/>
        <dbReference type="ChEBI" id="CHEBI:83421"/>
        <dbReference type="ChEBI" id="CHEBI:456216"/>
        <dbReference type="EC" id="2.7.11.1"/>
    </reaction>
</comment>
<dbReference type="GO" id="GO:0005737">
    <property type="term" value="C:cytoplasm"/>
    <property type="evidence" value="ECO:0007669"/>
    <property type="project" value="TreeGrafter"/>
</dbReference>
<keyword evidence="13" id="KW-1185">Reference proteome</keyword>
<feature type="binding site" evidence="9">
    <location>
        <position position="111"/>
    </location>
    <ligand>
        <name>ATP</name>
        <dbReference type="ChEBI" id="CHEBI:30616"/>
    </ligand>
</feature>
<gene>
    <name evidence="12" type="ORF">VE01_09036</name>
</gene>
<evidence type="ECO:0000256" key="5">
    <source>
        <dbReference type="ARBA" id="ARBA00022777"/>
    </source>
</evidence>
<comment type="similarity">
    <text evidence="10">Belongs to the protein kinase superfamily.</text>
</comment>
<evidence type="ECO:0000256" key="9">
    <source>
        <dbReference type="PROSITE-ProRule" id="PRU10141"/>
    </source>
</evidence>
<evidence type="ECO:0000256" key="7">
    <source>
        <dbReference type="ARBA" id="ARBA00047899"/>
    </source>
</evidence>
<dbReference type="GO" id="GO:0000245">
    <property type="term" value="P:spliceosomal complex assembly"/>
    <property type="evidence" value="ECO:0007669"/>
    <property type="project" value="TreeGrafter"/>
</dbReference>
<dbReference type="EC" id="2.7.11.1" evidence="1"/>
<dbReference type="PROSITE" id="PS00108">
    <property type="entry name" value="PROTEIN_KINASE_ST"/>
    <property type="match status" value="1"/>
</dbReference>
<dbReference type="Gene3D" id="3.30.200.20">
    <property type="entry name" value="Phosphorylase Kinase, domain 1"/>
    <property type="match status" value="1"/>
</dbReference>
<dbReference type="Proteomes" id="UP000091956">
    <property type="component" value="Unassembled WGS sequence"/>
</dbReference>
<name>A0A1B8GB66_9PEZI</name>
<reference evidence="13" key="2">
    <citation type="journal article" date="2018" name="Nat. Commun.">
        <title>Extreme sensitivity to ultraviolet light in the fungal pathogen causing white-nose syndrome of bats.</title>
        <authorList>
            <person name="Palmer J.M."/>
            <person name="Drees K.P."/>
            <person name="Foster J.T."/>
            <person name="Lindner D.L."/>
        </authorList>
    </citation>
    <scope>NUCLEOTIDE SEQUENCE [LARGE SCALE GENOMIC DNA]</scope>
    <source>
        <strain evidence="13">UAMH 10579</strain>
    </source>
</reference>
<comment type="catalytic activity">
    <reaction evidence="7">
        <text>L-threonyl-[protein] + ATP = O-phospho-L-threonyl-[protein] + ADP + H(+)</text>
        <dbReference type="Rhea" id="RHEA:46608"/>
        <dbReference type="Rhea" id="RHEA-COMP:11060"/>
        <dbReference type="Rhea" id="RHEA-COMP:11605"/>
        <dbReference type="ChEBI" id="CHEBI:15378"/>
        <dbReference type="ChEBI" id="CHEBI:30013"/>
        <dbReference type="ChEBI" id="CHEBI:30616"/>
        <dbReference type="ChEBI" id="CHEBI:61977"/>
        <dbReference type="ChEBI" id="CHEBI:456216"/>
        <dbReference type="EC" id="2.7.11.1"/>
    </reaction>
</comment>
<dbReference type="GeneID" id="28842422"/>
<evidence type="ECO:0000313" key="12">
    <source>
        <dbReference type="EMBL" id="OBT93089.2"/>
    </source>
</evidence>
<dbReference type="AlphaFoldDB" id="A0A1B8GB66"/>
<dbReference type="InterPro" id="IPR008271">
    <property type="entry name" value="Ser/Thr_kinase_AS"/>
</dbReference>
<protein>
    <recommendedName>
        <fullName evidence="1">non-specific serine/threonine protein kinase</fullName>
        <ecNumber evidence="1">2.7.11.1</ecNumber>
    </recommendedName>
</protein>
<organism evidence="12 13">
    <name type="scientific">Pseudogymnoascus verrucosus</name>
    <dbReference type="NCBI Taxonomy" id="342668"/>
    <lineage>
        <taxon>Eukaryota</taxon>
        <taxon>Fungi</taxon>
        <taxon>Dikarya</taxon>
        <taxon>Ascomycota</taxon>
        <taxon>Pezizomycotina</taxon>
        <taxon>Leotiomycetes</taxon>
        <taxon>Thelebolales</taxon>
        <taxon>Thelebolaceae</taxon>
        <taxon>Pseudogymnoascus</taxon>
    </lineage>
</organism>
<keyword evidence="6 9" id="KW-0067">ATP-binding</keyword>
<dbReference type="EMBL" id="KV460258">
    <property type="protein sequence ID" value="OBT93089.2"/>
    <property type="molecule type" value="Genomic_DNA"/>
</dbReference>
<dbReference type="Gene3D" id="1.10.510.10">
    <property type="entry name" value="Transferase(Phosphotransferase) domain 1"/>
    <property type="match status" value="1"/>
</dbReference>
<dbReference type="PROSITE" id="PS00107">
    <property type="entry name" value="PROTEIN_KINASE_ATP"/>
    <property type="match status" value="1"/>
</dbReference>
<evidence type="ECO:0000256" key="3">
    <source>
        <dbReference type="ARBA" id="ARBA00022679"/>
    </source>
</evidence>
<dbReference type="PANTHER" id="PTHR47634">
    <property type="entry name" value="PROTEIN KINASE DOMAIN-CONTAINING PROTEIN-RELATED"/>
    <property type="match status" value="1"/>
</dbReference>
<evidence type="ECO:0000256" key="4">
    <source>
        <dbReference type="ARBA" id="ARBA00022741"/>
    </source>
</evidence>
<evidence type="ECO:0000256" key="8">
    <source>
        <dbReference type="ARBA" id="ARBA00048679"/>
    </source>
</evidence>
<dbReference type="PROSITE" id="PS50011">
    <property type="entry name" value="PROTEIN_KINASE_DOM"/>
    <property type="match status" value="1"/>
</dbReference>
<reference evidence="12 13" key="1">
    <citation type="submission" date="2016-03" db="EMBL/GenBank/DDBJ databases">
        <title>Comparative genomics of Pseudogymnoascus destructans, the fungus causing white-nose syndrome of bats.</title>
        <authorList>
            <person name="Palmer J.M."/>
            <person name="Drees K.P."/>
            <person name="Foster J.T."/>
            <person name="Lindner D.L."/>
        </authorList>
    </citation>
    <scope>NUCLEOTIDE SEQUENCE [LARGE SCALE GENOMIC DNA]</scope>
    <source>
        <strain evidence="12 13">UAMH 10579</strain>
    </source>
</reference>
<accession>A0A1B8GB66</accession>
<dbReference type="SUPFAM" id="SSF56112">
    <property type="entry name" value="Protein kinase-like (PK-like)"/>
    <property type="match status" value="1"/>
</dbReference>